<dbReference type="AlphaFoldDB" id="A0A2S5CPA7"/>
<accession>A0A2S5CPA7</accession>
<dbReference type="RefSeq" id="WP_170065043.1">
    <property type="nucleotide sequence ID" value="NZ_PGFZ01000002.1"/>
</dbReference>
<organism evidence="1 2">
    <name type="scientific">Methylovulum psychrotolerans</name>
    <dbReference type="NCBI Taxonomy" id="1704499"/>
    <lineage>
        <taxon>Bacteria</taxon>
        <taxon>Pseudomonadati</taxon>
        <taxon>Pseudomonadota</taxon>
        <taxon>Gammaproteobacteria</taxon>
        <taxon>Methylococcales</taxon>
        <taxon>Methylococcaceae</taxon>
        <taxon>Methylovulum</taxon>
    </lineage>
</organism>
<gene>
    <name evidence="1" type="ORF">AADEFJLK_01238</name>
</gene>
<comment type="caution">
    <text evidence="1">The sequence shown here is derived from an EMBL/GenBank/DDBJ whole genome shotgun (WGS) entry which is preliminary data.</text>
</comment>
<name>A0A2S5CPA7_9GAMM</name>
<dbReference type="Proteomes" id="UP000237423">
    <property type="component" value="Unassembled WGS sequence"/>
</dbReference>
<evidence type="ECO:0000313" key="2">
    <source>
        <dbReference type="Proteomes" id="UP000237423"/>
    </source>
</evidence>
<protein>
    <submittedName>
        <fullName evidence="1">Uncharacterized protein</fullName>
    </submittedName>
</protein>
<evidence type="ECO:0000313" key="1">
    <source>
        <dbReference type="EMBL" id="POZ52634.1"/>
    </source>
</evidence>
<dbReference type="EMBL" id="PGFZ01000002">
    <property type="protein sequence ID" value="POZ52634.1"/>
    <property type="molecule type" value="Genomic_DNA"/>
</dbReference>
<proteinExistence type="predicted"/>
<reference evidence="1 2" key="1">
    <citation type="submission" date="2017-11" db="EMBL/GenBank/DDBJ databases">
        <title>Draft Genome Sequence of Methylobacter psychrotolerans Sph1T, an Obligate Methanotroph from Low-Temperature Environments.</title>
        <authorList>
            <person name="Oshkin I.Y."/>
            <person name="Miroshnikov K."/>
            <person name="Belova S.E."/>
            <person name="Korzhenkov A."/>
            <person name="Toshchakov S.V."/>
            <person name="Dedysh S.N."/>
        </authorList>
    </citation>
    <scope>NUCLEOTIDE SEQUENCE [LARGE SCALE GENOMIC DNA]</scope>
    <source>
        <strain evidence="1 2">Sph1</strain>
    </source>
</reference>
<sequence length="56" mass="6252">MTTYPEYRHVSTAVKKTFIGTTFSLLGAYNASTAGIFATPNYEPPRLKQKHRCQTG</sequence>